<dbReference type="Proteomes" id="UP000070700">
    <property type="component" value="Unassembled WGS sequence"/>
</dbReference>
<organism evidence="1 2">
    <name type="scientific">Mollisia scopiformis</name>
    <name type="common">Conifer needle endophyte fungus</name>
    <name type="synonym">Phialocephala scopiformis</name>
    <dbReference type="NCBI Taxonomy" id="149040"/>
    <lineage>
        <taxon>Eukaryota</taxon>
        <taxon>Fungi</taxon>
        <taxon>Dikarya</taxon>
        <taxon>Ascomycota</taxon>
        <taxon>Pezizomycotina</taxon>
        <taxon>Leotiomycetes</taxon>
        <taxon>Helotiales</taxon>
        <taxon>Mollisiaceae</taxon>
        <taxon>Mollisia</taxon>
    </lineage>
</organism>
<accession>A0A132B2Z8</accession>
<keyword evidence="2" id="KW-1185">Reference proteome</keyword>
<dbReference type="InParanoid" id="A0A132B2Z8"/>
<dbReference type="GeneID" id="28826263"/>
<reference evidence="1 2" key="1">
    <citation type="submission" date="2015-10" db="EMBL/GenBank/DDBJ databases">
        <title>Full genome of DAOMC 229536 Phialocephala scopiformis, a fungal endophyte of spruce producing the potent anti-insectan compound rugulosin.</title>
        <authorList>
            <consortium name="DOE Joint Genome Institute"/>
            <person name="Walker A.K."/>
            <person name="Frasz S.L."/>
            <person name="Seifert K.A."/>
            <person name="Miller J.D."/>
            <person name="Mondo S.J."/>
            <person name="Labutti K."/>
            <person name="Lipzen A."/>
            <person name="Dockter R."/>
            <person name="Kennedy M."/>
            <person name="Grigoriev I.V."/>
            <person name="Spatafora J.W."/>
        </authorList>
    </citation>
    <scope>NUCLEOTIDE SEQUENCE [LARGE SCALE GENOMIC DNA]</scope>
    <source>
        <strain evidence="1 2">CBS 120377</strain>
    </source>
</reference>
<dbReference type="EMBL" id="KQ947445">
    <property type="protein sequence ID" value="KUJ06623.1"/>
    <property type="molecule type" value="Genomic_DNA"/>
</dbReference>
<sequence>MVPLLGHNPNVSLNLFGILVVSPVVNLKAPNVSCKLSFDDIDCHLPLVGNV</sequence>
<name>A0A132B2Z8_MOLSC</name>
<evidence type="ECO:0000313" key="1">
    <source>
        <dbReference type="EMBL" id="KUJ06623.1"/>
    </source>
</evidence>
<dbReference type="RefSeq" id="XP_018060978.1">
    <property type="nucleotide sequence ID" value="XM_018216537.1"/>
</dbReference>
<gene>
    <name evidence="1" type="ORF">LY89DRAFT_692424</name>
</gene>
<evidence type="ECO:0000313" key="2">
    <source>
        <dbReference type="Proteomes" id="UP000070700"/>
    </source>
</evidence>
<proteinExistence type="predicted"/>
<protein>
    <submittedName>
        <fullName evidence="1">Uncharacterized protein</fullName>
    </submittedName>
</protein>
<dbReference type="KEGG" id="psco:LY89DRAFT_692424"/>
<dbReference type="AlphaFoldDB" id="A0A132B2Z8"/>